<dbReference type="Gene3D" id="3.40.50.300">
    <property type="entry name" value="P-loop containing nucleotide triphosphate hydrolases"/>
    <property type="match status" value="1"/>
</dbReference>
<gene>
    <name evidence="2" type="ORF">OLC1_LOCUS13720</name>
</gene>
<proteinExistence type="predicted"/>
<reference evidence="2" key="1">
    <citation type="submission" date="2023-03" db="EMBL/GenBank/DDBJ databases">
        <authorList>
            <person name="Julca I."/>
        </authorList>
    </citation>
    <scope>NUCLEOTIDE SEQUENCE</scope>
</reference>
<name>A0AAV1DAL7_OLDCO</name>
<keyword evidence="1" id="KW-1133">Transmembrane helix</keyword>
<feature type="transmembrane region" description="Helical" evidence="1">
    <location>
        <begin position="373"/>
        <end position="396"/>
    </location>
</feature>
<dbReference type="InterPro" id="IPR027417">
    <property type="entry name" value="P-loop_NTPase"/>
</dbReference>
<dbReference type="PANTHER" id="PTHR14241:SF33">
    <property type="entry name" value="G DOMAIN-CONTAINING PROTEIN"/>
    <property type="match status" value="1"/>
</dbReference>
<sequence length="416" mass="47160">MKLTHGRLLKSLQQRMLSNRHYLNEEEEHDDLSRAMFYWWRSASKFDQCVKLKWELPDISKISPTCKILREMERIAAIASEGLHELRQKLLTYRSGDLWLPIGGLEKTDVEIPAMNTILLVGFKNAGKSSLVNLMYSVLGQSGVIPFTQTSQTSSGNTSVSPSPYASLFMEEHNVLRSPRSGFCVYDTRGFDYGDADEALDQFSRWMTEGVHHGQHCLRSSDCIPDRDALELHSTKCANMFTIRRVNCVMLVINLEEIREAVRIGDMKPLDVLAEVFRMASVGSSTADEHPILILTHGDKLSTEDRIFMRLKICEALGANETNGTYDIVCSTEYGFLPDEIDLVTAYALSEAVYRALIISDRGHLSKTSLHDWLMFLVAWFMCGVGRLFGVIAHFFSSVGEKKKLKWAAQKNKLKW</sequence>
<dbReference type="Proteomes" id="UP001161247">
    <property type="component" value="Chromosome 5"/>
</dbReference>
<evidence type="ECO:0000313" key="3">
    <source>
        <dbReference type="Proteomes" id="UP001161247"/>
    </source>
</evidence>
<organism evidence="2 3">
    <name type="scientific">Oldenlandia corymbosa var. corymbosa</name>
    <dbReference type="NCBI Taxonomy" id="529605"/>
    <lineage>
        <taxon>Eukaryota</taxon>
        <taxon>Viridiplantae</taxon>
        <taxon>Streptophyta</taxon>
        <taxon>Embryophyta</taxon>
        <taxon>Tracheophyta</taxon>
        <taxon>Spermatophyta</taxon>
        <taxon>Magnoliopsida</taxon>
        <taxon>eudicotyledons</taxon>
        <taxon>Gunneridae</taxon>
        <taxon>Pentapetalae</taxon>
        <taxon>asterids</taxon>
        <taxon>lamiids</taxon>
        <taxon>Gentianales</taxon>
        <taxon>Rubiaceae</taxon>
        <taxon>Rubioideae</taxon>
        <taxon>Spermacoceae</taxon>
        <taxon>Hedyotis-Oldenlandia complex</taxon>
        <taxon>Oldenlandia</taxon>
    </lineage>
</organism>
<keyword evidence="3" id="KW-1185">Reference proteome</keyword>
<dbReference type="SUPFAM" id="SSF52540">
    <property type="entry name" value="P-loop containing nucleoside triphosphate hydrolases"/>
    <property type="match status" value="1"/>
</dbReference>
<accession>A0AAV1DAL7</accession>
<dbReference type="PANTHER" id="PTHR14241">
    <property type="entry name" value="INTERFERON-INDUCED PROTEIN 44"/>
    <property type="match status" value="1"/>
</dbReference>
<dbReference type="AlphaFoldDB" id="A0AAV1DAL7"/>
<protein>
    <submittedName>
        <fullName evidence="2">OLC1v1003692C1</fullName>
    </submittedName>
</protein>
<evidence type="ECO:0000313" key="2">
    <source>
        <dbReference type="EMBL" id="CAI9104902.1"/>
    </source>
</evidence>
<evidence type="ECO:0000256" key="1">
    <source>
        <dbReference type="SAM" id="Phobius"/>
    </source>
</evidence>
<keyword evidence="1" id="KW-0472">Membrane</keyword>
<dbReference type="EMBL" id="OX459122">
    <property type="protein sequence ID" value="CAI9104902.1"/>
    <property type="molecule type" value="Genomic_DNA"/>
</dbReference>
<keyword evidence="1" id="KW-0812">Transmembrane</keyword>